<proteinExistence type="predicted"/>
<evidence type="ECO:0000259" key="5">
    <source>
        <dbReference type="Pfam" id="PF04755"/>
    </source>
</evidence>
<comment type="subcellular location">
    <subcellularLocation>
        <location evidence="1">Plastid</location>
    </subcellularLocation>
</comment>
<evidence type="ECO:0000256" key="2">
    <source>
        <dbReference type="ARBA" id="ARBA00022640"/>
    </source>
</evidence>
<feature type="chain" id="PRO_5011955199" description="Plastid lipid-associated protein/fibrillin conserved domain-containing protein" evidence="4">
    <location>
        <begin position="16"/>
        <end position="350"/>
    </location>
</feature>
<dbReference type="PhylomeDB" id="A0A0G4EA07"/>
<dbReference type="Proteomes" id="UP000041254">
    <property type="component" value="Unassembled WGS sequence"/>
</dbReference>
<feature type="domain" description="Plastid lipid-associated protein/fibrillin conserved" evidence="5">
    <location>
        <begin position="59"/>
        <end position="119"/>
    </location>
</feature>
<feature type="region of interest" description="Disordered" evidence="3">
    <location>
        <begin position="308"/>
        <end position="350"/>
    </location>
</feature>
<dbReference type="OMA" id="GDANQHL"/>
<dbReference type="InterPro" id="IPR006843">
    <property type="entry name" value="PAP/fibrillin_dom"/>
</dbReference>
<evidence type="ECO:0000256" key="3">
    <source>
        <dbReference type="SAM" id="MobiDB-lite"/>
    </source>
</evidence>
<sequence length="350" mass="38396">MKTLAALLSLVAVAAFRPHPVSVHERSPLRSRFRTLPRTLTTRMQLAPLQGLAEVSTADLKMRLLQLAASTDRGQQATKRQKEQISNVVDDLSSRGPFDCSPGMLNGSWVLVYASAQLFRSSPFFLSIQASYDDSKKASLFFKLHELQTRSWGFSEIAQVGQTLLFPEANSTDGRLRSDFNIKVLPSTVVPLVGWWKLLPTFGGNVRSIANASISGDANQHLDLTVDLTKVKASEDLPLMPLLGQFLAEQTGIRVSNVWKRLRGSVPTARVTHVFVDSGMRIAKDSQGEVFVYVRDVDDDFDDLGATAGVGDDLDEREIPIEGNGEELTVPIEGEGDVKEAEEKKAVQSA</sequence>
<keyword evidence="4" id="KW-0732">Signal</keyword>
<evidence type="ECO:0000313" key="7">
    <source>
        <dbReference type="Proteomes" id="UP000041254"/>
    </source>
</evidence>
<dbReference type="OrthoDB" id="448521at2759"/>
<dbReference type="InterPro" id="IPR039633">
    <property type="entry name" value="PAP"/>
</dbReference>
<dbReference type="EMBL" id="CDMY01000104">
    <property type="protein sequence ID" value="CEL92765.1"/>
    <property type="molecule type" value="Genomic_DNA"/>
</dbReference>
<feature type="signal peptide" evidence="4">
    <location>
        <begin position="1"/>
        <end position="15"/>
    </location>
</feature>
<evidence type="ECO:0000256" key="4">
    <source>
        <dbReference type="SAM" id="SignalP"/>
    </source>
</evidence>
<dbReference type="AlphaFoldDB" id="A0A0G4EA07"/>
<dbReference type="Pfam" id="PF04755">
    <property type="entry name" value="PAP_fibrillin"/>
    <property type="match status" value="1"/>
</dbReference>
<keyword evidence="7" id="KW-1185">Reference proteome</keyword>
<evidence type="ECO:0000256" key="1">
    <source>
        <dbReference type="ARBA" id="ARBA00004474"/>
    </source>
</evidence>
<dbReference type="InParanoid" id="A0A0G4EA07"/>
<evidence type="ECO:0000313" key="6">
    <source>
        <dbReference type="EMBL" id="CEL92765.1"/>
    </source>
</evidence>
<dbReference type="PANTHER" id="PTHR31906">
    <property type="entry name" value="PLASTID-LIPID-ASSOCIATED PROTEIN 4, CHLOROPLASTIC-RELATED"/>
    <property type="match status" value="1"/>
</dbReference>
<name>A0A0G4EA07_VITBC</name>
<organism evidence="6 7">
    <name type="scientific">Vitrella brassicaformis (strain CCMP3155)</name>
    <dbReference type="NCBI Taxonomy" id="1169540"/>
    <lineage>
        <taxon>Eukaryota</taxon>
        <taxon>Sar</taxon>
        <taxon>Alveolata</taxon>
        <taxon>Colpodellida</taxon>
        <taxon>Vitrellaceae</taxon>
        <taxon>Vitrella</taxon>
    </lineage>
</organism>
<gene>
    <name evidence="6" type="ORF">Vbra_1975</name>
</gene>
<reference evidence="6 7" key="1">
    <citation type="submission" date="2014-11" db="EMBL/GenBank/DDBJ databases">
        <authorList>
            <person name="Zhu J."/>
            <person name="Qi W."/>
            <person name="Song R."/>
        </authorList>
    </citation>
    <scope>NUCLEOTIDE SEQUENCE [LARGE SCALE GENOMIC DNA]</scope>
</reference>
<dbReference type="GO" id="GO:0009536">
    <property type="term" value="C:plastid"/>
    <property type="evidence" value="ECO:0007669"/>
    <property type="project" value="UniProtKB-SubCell"/>
</dbReference>
<protein>
    <recommendedName>
        <fullName evidence="5">Plastid lipid-associated protein/fibrillin conserved domain-containing protein</fullName>
    </recommendedName>
</protein>
<dbReference type="VEuPathDB" id="CryptoDB:Vbra_1975"/>
<accession>A0A0G4EA07</accession>
<feature type="compositionally biased region" description="Basic and acidic residues" evidence="3">
    <location>
        <begin position="336"/>
        <end position="350"/>
    </location>
</feature>
<keyword evidence="2" id="KW-0934">Plastid</keyword>